<feature type="chain" id="PRO_5003256737" description="YD repeat protein" evidence="1">
    <location>
        <begin position="21"/>
        <end position="289"/>
    </location>
</feature>
<dbReference type="Proteomes" id="UP000000310">
    <property type="component" value="Chromosome"/>
</dbReference>
<dbReference type="HOGENOM" id="CLU_962664_0_0_10"/>
<accession>F0S5S4</accession>
<dbReference type="Gene3D" id="2.180.10.10">
    <property type="entry name" value="RHS repeat-associated core"/>
    <property type="match status" value="1"/>
</dbReference>
<evidence type="ECO:0000313" key="2">
    <source>
        <dbReference type="EMBL" id="ADY50995.1"/>
    </source>
</evidence>
<keyword evidence="3" id="KW-1185">Reference proteome</keyword>
<keyword evidence="1" id="KW-0732">Signal</keyword>
<name>F0S5S4_PSESL</name>
<evidence type="ECO:0000256" key="1">
    <source>
        <dbReference type="SAM" id="SignalP"/>
    </source>
</evidence>
<feature type="signal peptide" evidence="1">
    <location>
        <begin position="1"/>
        <end position="20"/>
    </location>
</feature>
<evidence type="ECO:0000313" key="3">
    <source>
        <dbReference type="Proteomes" id="UP000000310"/>
    </source>
</evidence>
<dbReference type="KEGG" id="psn:Pedsa_0413"/>
<dbReference type="eggNOG" id="COG3209">
    <property type="taxonomic scope" value="Bacteria"/>
</dbReference>
<dbReference type="OrthoDB" id="1046747at2"/>
<organism evidence="2 3">
    <name type="scientific">Pseudopedobacter saltans (strain ATCC 51119 / DSM 12145 / JCM 21818 / CCUG 39354 / LMG 10337 / NBRC 100064 / NCIMB 13643)</name>
    <name type="common">Pedobacter saltans</name>
    <dbReference type="NCBI Taxonomy" id="762903"/>
    <lineage>
        <taxon>Bacteria</taxon>
        <taxon>Pseudomonadati</taxon>
        <taxon>Bacteroidota</taxon>
        <taxon>Sphingobacteriia</taxon>
        <taxon>Sphingobacteriales</taxon>
        <taxon>Sphingobacteriaceae</taxon>
        <taxon>Pseudopedobacter</taxon>
    </lineage>
</organism>
<proteinExistence type="predicted"/>
<reference evidence="2 3" key="1">
    <citation type="journal article" date="2011" name="Stand. Genomic Sci.">
        <title>Complete genome sequence of the gliding, heparinolytic Pedobacter saltans type strain (113).</title>
        <authorList>
            <person name="Liolios K."/>
            <person name="Sikorski J."/>
            <person name="Lu M."/>
            <person name="Nolan M."/>
            <person name="Lapidus A."/>
            <person name="Lucas S."/>
            <person name="Hammon N."/>
            <person name="Deshpande S."/>
            <person name="Cheng J.F."/>
            <person name="Tapia R."/>
            <person name="Han C."/>
            <person name="Goodwin L."/>
            <person name="Pitluck S."/>
            <person name="Huntemann M."/>
            <person name="Ivanova N."/>
            <person name="Pagani I."/>
            <person name="Mavromatis K."/>
            <person name="Ovchinikova G."/>
            <person name="Pati A."/>
            <person name="Chen A."/>
            <person name="Palaniappan K."/>
            <person name="Land M."/>
            <person name="Hauser L."/>
            <person name="Brambilla E.M."/>
            <person name="Kotsyurbenko O."/>
            <person name="Rohde M."/>
            <person name="Tindall B.J."/>
            <person name="Abt B."/>
            <person name="Goker M."/>
            <person name="Detter J.C."/>
            <person name="Woyke T."/>
            <person name="Bristow J."/>
            <person name="Eisen J.A."/>
            <person name="Markowitz V."/>
            <person name="Hugenholtz P."/>
            <person name="Klenk H.P."/>
            <person name="Kyrpides N.C."/>
        </authorList>
    </citation>
    <scope>NUCLEOTIDE SEQUENCE [LARGE SCALE GENOMIC DNA]</scope>
    <source>
        <strain evidence="3">ATCC 51119 / DSM 12145 / JCM 21818 / LMG 10337 / NBRC 100064 / NCIMB 13643</strain>
    </source>
</reference>
<sequence>MKRFLLLLILIGINYSNVAAQDRSVKVSGKYQNDLESSNLKGKVKSTTCYEYKADKNNEGLNTNWDYKSIYSFNNSGNIEGISMYNQQNRIVLSLNTYDKKGRIASTIDKKGGSGNFSEYSYNNKQNLIECVYSKNRLVFRFIYNKFGKRDTMYSYDIREKLSSKVIYNYDKRSNCIQELWYKSDGSLDKINEYIYDQQNKRIQESNYDSNRIKTSKIVYTYDKRNNLILALDSNIIFIGGSPRKKLDDNIYSRTFKYESFDKYGNWLKKSVMIDDKPVQITKREITYY</sequence>
<dbReference type="STRING" id="762903.Pedsa_0413"/>
<evidence type="ECO:0008006" key="4">
    <source>
        <dbReference type="Google" id="ProtNLM"/>
    </source>
</evidence>
<dbReference type="EMBL" id="CP002545">
    <property type="protein sequence ID" value="ADY50995.1"/>
    <property type="molecule type" value="Genomic_DNA"/>
</dbReference>
<dbReference type="RefSeq" id="WP_013631498.1">
    <property type="nucleotide sequence ID" value="NC_015177.1"/>
</dbReference>
<reference evidence="3" key="2">
    <citation type="submission" date="2011-02" db="EMBL/GenBank/DDBJ databases">
        <title>The complete genome of Pedobacter saltans DSM 12145.</title>
        <authorList>
            <consortium name="US DOE Joint Genome Institute (JGI-PGF)"/>
            <person name="Lucas S."/>
            <person name="Copeland A."/>
            <person name="Lapidus A."/>
            <person name="Bruce D."/>
            <person name="Goodwin L."/>
            <person name="Pitluck S."/>
            <person name="Kyrpides N."/>
            <person name="Mavromatis K."/>
            <person name="Pagani I."/>
            <person name="Ivanova N."/>
            <person name="Ovchinnikova G."/>
            <person name="Lu M."/>
            <person name="Detter J.C."/>
            <person name="Han C."/>
            <person name="Land M."/>
            <person name="Hauser L."/>
            <person name="Markowitz V."/>
            <person name="Cheng J.-F."/>
            <person name="Hugenholtz P."/>
            <person name="Woyke T."/>
            <person name="Wu D."/>
            <person name="Tindall B."/>
            <person name="Pomrenke H.G."/>
            <person name="Brambilla E."/>
            <person name="Klenk H.-P."/>
            <person name="Eisen J.A."/>
        </authorList>
    </citation>
    <scope>NUCLEOTIDE SEQUENCE [LARGE SCALE GENOMIC DNA]</scope>
    <source>
        <strain evidence="3">ATCC 51119 / DSM 12145 / JCM 21818 / LMG 10337 / NBRC 100064 / NCIMB 13643</strain>
    </source>
</reference>
<protein>
    <recommendedName>
        <fullName evidence="4">YD repeat protein</fullName>
    </recommendedName>
</protein>
<dbReference type="AlphaFoldDB" id="F0S5S4"/>
<gene>
    <name evidence="2" type="ordered locus">Pedsa_0413</name>
</gene>